<evidence type="ECO:0000256" key="1">
    <source>
        <dbReference type="SAM" id="SignalP"/>
    </source>
</evidence>
<dbReference type="AlphaFoldDB" id="A0A2S7IRC3"/>
<gene>
    <name evidence="2" type="ORF">C5O19_11625</name>
</gene>
<proteinExistence type="predicted"/>
<feature type="chain" id="PRO_5015447821" description="DUF481 domain-containing protein" evidence="1">
    <location>
        <begin position="26"/>
        <end position="285"/>
    </location>
</feature>
<dbReference type="Proteomes" id="UP000239590">
    <property type="component" value="Unassembled WGS sequence"/>
</dbReference>
<comment type="caution">
    <text evidence="2">The sequence shown here is derived from an EMBL/GenBank/DDBJ whole genome shotgun (WGS) entry which is preliminary data.</text>
</comment>
<feature type="signal peptide" evidence="1">
    <location>
        <begin position="1"/>
        <end position="25"/>
    </location>
</feature>
<keyword evidence="3" id="KW-1185">Reference proteome</keyword>
<evidence type="ECO:0000313" key="3">
    <source>
        <dbReference type="Proteomes" id="UP000239590"/>
    </source>
</evidence>
<dbReference type="RefSeq" id="WP_104712303.1">
    <property type="nucleotide sequence ID" value="NZ_PTRA01000001.1"/>
</dbReference>
<dbReference type="InterPro" id="IPR007433">
    <property type="entry name" value="DUF481"/>
</dbReference>
<evidence type="ECO:0000313" key="2">
    <source>
        <dbReference type="EMBL" id="PQA60232.1"/>
    </source>
</evidence>
<evidence type="ECO:0008006" key="4">
    <source>
        <dbReference type="Google" id="ProtNLM"/>
    </source>
</evidence>
<dbReference type="Pfam" id="PF04338">
    <property type="entry name" value="DUF481"/>
    <property type="match status" value="1"/>
</dbReference>
<reference evidence="3" key="1">
    <citation type="submission" date="2018-02" db="EMBL/GenBank/DDBJ databases">
        <title>Genome sequencing of Solimonas sp. HR-BB.</title>
        <authorList>
            <person name="Lee Y."/>
            <person name="Jeon C.O."/>
        </authorList>
    </citation>
    <scope>NUCLEOTIDE SEQUENCE [LARGE SCALE GENOMIC DNA]</scope>
    <source>
        <strain evidence="3">HR-U</strain>
    </source>
</reference>
<name>A0A2S7IRC3_9BACT</name>
<sequence>MSFMSGLKYAAVFLLTFAVAPLAHAFMVSDSLRLREEVQTDTLPPGVENFPSLIQVTRPPADTLKHFTYAITLGGDYRSGNVQRSLYTLVTSFDYFNPKSILGLYTSPRYTYGTINKELQERELFVDLNATLWYNQHDVYLMGFGVHEESNLRQISNRWYGGAGFGWRILGGRKVPNTLVKISMTNAIIFEYTDFLNAEDVRVIRNSTRIRVGLTKDKLAFNSTVFVQPALNMANLRWSSLSTLAYALGKRLALSLTADHTYESVVLPGKKRTDFHWAIGLTFKN</sequence>
<dbReference type="EMBL" id="PTRA01000001">
    <property type="protein sequence ID" value="PQA60232.1"/>
    <property type="molecule type" value="Genomic_DNA"/>
</dbReference>
<accession>A0A2S7IRC3</accession>
<dbReference type="OrthoDB" id="892549at2"/>
<keyword evidence="1" id="KW-0732">Signal</keyword>
<organism evidence="2 3">
    <name type="scientific">Siphonobacter curvatus</name>
    <dbReference type="NCBI Taxonomy" id="2094562"/>
    <lineage>
        <taxon>Bacteria</taxon>
        <taxon>Pseudomonadati</taxon>
        <taxon>Bacteroidota</taxon>
        <taxon>Cytophagia</taxon>
        <taxon>Cytophagales</taxon>
        <taxon>Cytophagaceae</taxon>
        <taxon>Siphonobacter</taxon>
    </lineage>
</organism>
<protein>
    <recommendedName>
        <fullName evidence="4">DUF481 domain-containing protein</fullName>
    </recommendedName>
</protein>